<dbReference type="AlphaFoldDB" id="A0A550CAF0"/>
<organism evidence="2 3">
    <name type="scientific">Schizophyllum amplum</name>
    <dbReference type="NCBI Taxonomy" id="97359"/>
    <lineage>
        <taxon>Eukaryota</taxon>
        <taxon>Fungi</taxon>
        <taxon>Dikarya</taxon>
        <taxon>Basidiomycota</taxon>
        <taxon>Agaricomycotina</taxon>
        <taxon>Agaricomycetes</taxon>
        <taxon>Agaricomycetidae</taxon>
        <taxon>Agaricales</taxon>
        <taxon>Schizophyllaceae</taxon>
        <taxon>Schizophyllum</taxon>
    </lineage>
</organism>
<keyword evidence="3" id="KW-1185">Reference proteome</keyword>
<gene>
    <name evidence="2" type="ORF">BD626DRAFT_72081</name>
</gene>
<sequence length="223" mass="25095">MFDFLHVFDSKRKAEARKAKRVTVAALERPTFNDSATIAVGTIQYHDDDTSSGSMSYSPIEQKRTMLVFQHRKRLRKSMDPSHGPPVPSRPDILRTHSEPHVPLFVGRHKAVLPPRAIAEEFADFSIFRQTDTEGEVEEPFYGTGTEALRNVRDVAARRVPLYHNSSTAWVGETAEIVDPQDYNSIEAMCVIPPFHKPNYASSDNTTPSPSDVDSDDHEEPEC</sequence>
<dbReference type="OrthoDB" id="10340319at2759"/>
<name>A0A550CAF0_9AGAR</name>
<comment type="caution">
    <text evidence="2">The sequence shown here is derived from an EMBL/GenBank/DDBJ whole genome shotgun (WGS) entry which is preliminary data.</text>
</comment>
<evidence type="ECO:0000256" key="1">
    <source>
        <dbReference type="SAM" id="MobiDB-lite"/>
    </source>
</evidence>
<evidence type="ECO:0000313" key="2">
    <source>
        <dbReference type="EMBL" id="TRM61754.1"/>
    </source>
</evidence>
<protein>
    <submittedName>
        <fullName evidence="2">Uncharacterized protein</fullName>
    </submittedName>
</protein>
<accession>A0A550CAF0</accession>
<dbReference type="Proteomes" id="UP000320762">
    <property type="component" value="Unassembled WGS sequence"/>
</dbReference>
<reference evidence="2 3" key="1">
    <citation type="journal article" date="2019" name="New Phytol.">
        <title>Comparative genomics reveals unique wood-decay strategies and fruiting body development in the Schizophyllaceae.</title>
        <authorList>
            <person name="Almasi E."/>
            <person name="Sahu N."/>
            <person name="Krizsan K."/>
            <person name="Balint B."/>
            <person name="Kovacs G.M."/>
            <person name="Kiss B."/>
            <person name="Cseklye J."/>
            <person name="Drula E."/>
            <person name="Henrissat B."/>
            <person name="Nagy I."/>
            <person name="Chovatia M."/>
            <person name="Adam C."/>
            <person name="LaButti K."/>
            <person name="Lipzen A."/>
            <person name="Riley R."/>
            <person name="Grigoriev I.V."/>
            <person name="Nagy L.G."/>
        </authorList>
    </citation>
    <scope>NUCLEOTIDE SEQUENCE [LARGE SCALE GENOMIC DNA]</scope>
    <source>
        <strain evidence="2 3">NL-1724</strain>
    </source>
</reference>
<feature type="compositionally biased region" description="Low complexity" evidence="1">
    <location>
        <begin position="202"/>
        <end position="212"/>
    </location>
</feature>
<feature type="region of interest" description="Disordered" evidence="1">
    <location>
        <begin position="197"/>
        <end position="223"/>
    </location>
</feature>
<evidence type="ECO:0000313" key="3">
    <source>
        <dbReference type="Proteomes" id="UP000320762"/>
    </source>
</evidence>
<feature type="compositionally biased region" description="Acidic residues" evidence="1">
    <location>
        <begin position="213"/>
        <end position="223"/>
    </location>
</feature>
<dbReference type="EMBL" id="VDMD01000015">
    <property type="protein sequence ID" value="TRM61754.1"/>
    <property type="molecule type" value="Genomic_DNA"/>
</dbReference>
<proteinExistence type="predicted"/>